<organism evidence="2 3">
    <name type="scientific">Knufia obscura</name>
    <dbReference type="NCBI Taxonomy" id="1635080"/>
    <lineage>
        <taxon>Eukaryota</taxon>
        <taxon>Fungi</taxon>
        <taxon>Dikarya</taxon>
        <taxon>Ascomycota</taxon>
        <taxon>Pezizomycotina</taxon>
        <taxon>Eurotiomycetes</taxon>
        <taxon>Chaetothyriomycetidae</taxon>
        <taxon>Chaetothyriales</taxon>
        <taxon>Trichomeriaceae</taxon>
        <taxon>Knufia</taxon>
    </lineage>
</organism>
<reference evidence="2 3" key="1">
    <citation type="journal article" date="2023" name="Res Sq">
        <title>Genomic and morphological characterization of Knufia obscura isolated from the Mars 2020 spacecraft assembly facility.</title>
        <authorList>
            <person name="Chander A.M."/>
            <person name="Teixeira M.M."/>
            <person name="Singh N.K."/>
            <person name="Williams M.P."/>
            <person name="Parker C.W."/>
            <person name="Leo P."/>
            <person name="Stajich J.E."/>
            <person name="Torok T."/>
            <person name="Tighe S."/>
            <person name="Mason C.E."/>
            <person name="Venkateswaran K."/>
        </authorList>
    </citation>
    <scope>NUCLEOTIDE SEQUENCE [LARGE SCALE GENOMIC DNA]</scope>
    <source>
        <strain evidence="2 3">CCFEE 5817</strain>
    </source>
</reference>
<feature type="compositionally biased region" description="Basic residues" evidence="1">
    <location>
        <begin position="945"/>
        <end position="965"/>
    </location>
</feature>
<sequence>MPHQTVAARLLARAKADKYKRGAHSEQDEVQDDRKHNDKTKQNHKYTLRRYVLWHLGELELECADRSLPLPDEADVHEGCLRRGIEVPDLATLKDFFRFYIATSRPVIGDVPTADSICSIAEFFFAGFTRVTETAVPKETSSEVYSWVRKVLTADGLVVNKHRPKHNFTATDLTRIGVTGWTKNDLIFTPERYRIQFTFVVRVFCWTGARLGAFFTNGLRYRDITLVLQRTTGAAWKCIYKIDQRWVKNNRDPENIVFGTVLREHDKFIYDDVTFLLVMAFLDEALFGFATLAELQQQQIPRGRNELVLRWKDEALDKPILRKCTIAGGVTNEPMPRTAFSHIFQSTLRNAGYFCAASVHSIGRGIGKKVDQHYTEIERSQHLTQADPRIFGQAYVANTPSVDGQGAFRGETLEHKHIDYFQGLDQFREPGLPCELPARLEESLKQDAKLRELEEEARQCPRECPTALKHSKQLLASYWNSLQRVALYNYQEKWVQDRRDWQVLTRGKEQNDDLYRADLVESLFLLFPERRRLAQRMASDSVMTSEDRWLAMEDLYTLCTRDFSVLYLAGHQPVNRRCPVKCCQSNLECLPKSKRNQHTQACVHREIASKREYLQIDVHYCHQCFNWVVGSEEWEEHCQTHIDALGSKRCGTITYCHTLVRPAYCPFCLGNMGNTPNSASRRLESWCRDYTLWQHVDQKHLQRCEWPRTWPHPLCDASLSDGLDLRFHFIDEHGLSRAVPKNAKNLGTITPHSEEEQVPPSKRKAPEDSAELSWLSPGQFPPTHPPKKVRDCSSTVSPSLLSNIDTGKLYPTSSIDHTWSDSSTYAPEATPPLRTEEDCRLDNCLESGPPPSLRFESYESTVVDDNIFSRFVRSPSPDDNIPTTVVADQDHQSIVDIDDLTSLSDTSSSETGLSLHDSGPNNPPDPLVETRQKLRIRLRVELPKTKIKLRVSSAKRKESKKRPPPRKMPNGNKRQRPQKTSTQRR</sequence>
<feature type="compositionally biased region" description="Basic residues" evidence="1">
    <location>
        <begin position="973"/>
        <end position="985"/>
    </location>
</feature>
<protein>
    <submittedName>
        <fullName evidence="2">Uncharacterized protein</fullName>
    </submittedName>
</protein>
<dbReference type="RefSeq" id="XP_064724851.1">
    <property type="nucleotide sequence ID" value="XM_064879412.1"/>
</dbReference>
<feature type="compositionally biased region" description="Basic and acidic residues" evidence="1">
    <location>
        <begin position="928"/>
        <end position="944"/>
    </location>
</feature>
<dbReference type="PANTHER" id="PTHR37535:SF3">
    <property type="entry name" value="FLUG DOMAIN-CONTAINING PROTEIN"/>
    <property type="match status" value="1"/>
</dbReference>
<dbReference type="EMBL" id="JAVHJV010000023">
    <property type="protein sequence ID" value="KAK5936761.1"/>
    <property type="molecule type" value="Genomic_DNA"/>
</dbReference>
<evidence type="ECO:0000313" key="2">
    <source>
        <dbReference type="EMBL" id="KAK5936761.1"/>
    </source>
</evidence>
<keyword evidence="3" id="KW-1185">Reference proteome</keyword>
<dbReference type="InterPro" id="IPR021842">
    <property type="entry name" value="DUF3435"/>
</dbReference>
<feature type="region of interest" description="Disordered" evidence="1">
    <location>
        <begin position="899"/>
        <end position="985"/>
    </location>
</feature>
<feature type="compositionally biased region" description="Low complexity" evidence="1">
    <location>
        <begin position="900"/>
        <end position="915"/>
    </location>
</feature>
<comment type="caution">
    <text evidence="2">The sequence shown here is derived from an EMBL/GenBank/DDBJ whole genome shotgun (WGS) entry which is preliminary data.</text>
</comment>
<dbReference type="Proteomes" id="UP001334248">
    <property type="component" value="Unassembled WGS sequence"/>
</dbReference>
<name>A0ABR0R810_9EURO</name>
<dbReference type="PANTHER" id="PTHR37535">
    <property type="entry name" value="FLUG DOMAIN PROTEIN"/>
    <property type="match status" value="1"/>
</dbReference>
<proteinExistence type="predicted"/>
<feature type="region of interest" description="Disordered" evidence="1">
    <location>
        <begin position="741"/>
        <end position="795"/>
    </location>
</feature>
<feature type="region of interest" description="Disordered" evidence="1">
    <location>
        <begin position="15"/>
        <end position="41"/>
    </location>
</feature>
<dbReference type="Pfam" id="PF11917">
    <property type="entry name" value="DUF3435"/>
    <property type="match status" value="1"/>
</dbReference>
<evidence type="ECO:0000256" key="1">
    <source>
        <dbReference type="SAM" id="MobiDB-lite"/>
    </source>
</evidence>
<accession>A0ABR0R810</accession>
<dbReference type="GeneID" id="90004473"/>
<gene>
    <name evidence="2" type="ORF">PMZ80_011024</name>
</gene>
<evidence type="ECO:0000313" key="3">
    <source>
        <dbReference type="Proteomes" id="UP001334248"/>
    </source>
</evidence>